<organism evidence="2 3">
    <name type="scientific">Sulfurimonas sediminis</name>
    <dbReference type="NCBI Taxonomy" id="2590020"/>
    <lineage>
        <taxon>Bacteria</taxon>
        <taxon>Pseudomonadati</taxon>
        <taxon>Campylobacterota</taxon>
        <taxon>Epsilonproteobacteria</taxon>
        <taxon>Campylobacterales</taxon>
        <taxon>Sulfurimonadaceae</taxon>
        <taxon>Sulfurimonas</taxon>
    </lineage>
</organism>
<reference evidence="2 3" key="1">
    <citation type="submission" date="2019-06" db="EMBL/GenBank/DDBJ databases">
        <title>Sulfurimonas gotlandica sp. nov., a chemoautotrophic and psychrotolerant epsilonproteobacterium isolated from a pelagic redoxcline, and an emended description of the genus Sulfurimonas.</title>
        <authorList>
            <person name="Wang S."/>
            <person name="Jiang L."/>
            <person name="Shao Z."/>
        </authorList>
    </citation>
    <scope>NUCLEOTIDE SEQUENCE [LARGE SCALE GENOMIC DNA]</scope>
    <source>
        <strain evidence="2 3">S2-6</strain>
    </source>
</reference>
<name>A0A7M1AYX7_9BACT</name>
<keyword evidence="2" id="KW-0808">Transferase</keyword>
<evidence type="ECO:0000313" key="2">
    <source>
        <dbReference type="EMBL" id="QOP42506.1"/>
    </source>
</evidence>
<feature type="domain" description="Polymerase beta nucleotidyltransferase" evidence="1">
    <location>
        <begin position="14"/>
        <end position="101"/>
    </location>
</feature>
<dbReference type="InterPro" id="IPR041633">
    <property type="entry name" value="Polbeta"/>
</dbReference>
<gene>
    <name evidence="2" type="ORF">FJR45_00455</name>
</gene>
<accession>A0A7M1AYX7</accession>
<dbReference type="Proteomes" id="UP000593719">
    <property type="component" value="Chromosome"/>
</dbReference>
<dbReference type="EMBL" id="CP041235">
    <property type="protein sequence ID" value="QOP42506.1"/>
    <property type="molecule type" value="Genomic_DNA"/>
</dbReference>
<dbReference type="Gene3D" id="3.30.460.10">
    <property type="entry name" value="Beta Polymerase, domain 2"/>
    <property type="match status" value="1"/>
</dbReference>
<protein>
    <submittedName>
        <fullName evidence="2">Nucleotidyltransferase domain-containing protein</fullName>
    </submittedName>
</protein>
<dbReference type="Pfam" id="PF18765">
    <property type="entry name" value="Polbeta"/>
    <property type="match status" value="1"/>
</dbReference>
<dbReference type="SUPFAM" id="SSF81301">
    <property type="entry name" value="Nucleotidyltransferase"/>
    <property type="match status" value="1"/>
</dbReference>
<sequence length="101" mass="11575">MYLTKNKKTTFINAITTKLSQFSEIDSVVLFGSFLSSQNPNDIDIAVIQDSNENFLTLSLKYRKVLREISKIIPIDIIPIKEDAKGLFLDEIYKGKIVYEK</sequence>
<dbReference type="KEGG" id="ssei:FJR45_00455"/>
<evidence type="ECO:0000313" key="3">
    <source>
        <dbReference type="Proteomes" id="UP000593719"/>
    </source>
</evidence>
<dbReference type="AlphaFoldDB" id="A0A7M1AYX7"/>
<evidence type="ECO:0000259" key="1">
    <source>
        <dbReference type="Pfam" id="PF18765"/>
    </source>
</evidence>
<dbReference type="RefSeq" id="WP_193150868.1">
    <property type="nucleotide sequence ID" value="NZ_CP041235.1"/>
</dbReference>
<dbReference type="InterPro" id="IPR043519">
    <property type="entry name" value="NT_sf"/>
</dbReference>
<keyword evidence="3" id="KW-1185">Reference proteome</keyword>
<dbReference type="GO" id="GO:0016740">
    <property type="term" value="F:transferase activity"/>
    <property type="evidence" value="ECO:0007669"/>
    <property type="project" value="UniProtKB-KW"/>
</dbReference>
<proteinExistence type="predicted"/>